<keyword evidence="6" id="KW-1185">Reference proteome</keyword>
<dbReference type="Gene3D" id="3.50.50.60">
    <property type="entry name" value="FAD/NAD(P)-binding domain"/>
    <property type="match status" value="1"/>
</dbReference>
<dbReference type="AlphaFoldDB" id="A0A5C3LS45"/>
<evidence type="ECO:0000313" key="6">
    <source>
        <dbReference type="Proteomes" id="UP000308652"/>
    </source>
</evidence>
<dbReference type="GO" id="GO:0044550">
    <property type="term" value="P:secondary metabolite biosynthetic process"/>
    <property type="evidence" value="ECO:0007669"/>
    <property type="project" value="UniProtKB-ARBA"/>
</dbReference>
<keyword evidence="2" id="KW-0560">Oxidoreductase</keyword>
<name>A0A5C3LS45_9AGAR</name>
<sequence length="604" mass="68477">MYQAHRTHAGLLDTSSSADVVVVGAGIHSLIYAIHARKHSNESTRITVLERAPQPSYKIGESTLTVFGLWLKTIGIDAPILWRLFGPKDGLAFYYLERDGDPERYTNFCANGPPGDFVPTLQIERTVSELLLTLIAQRMGVDVWHGHDVAIDATALKAGESVVHVTEKATSAQKKIHSQLVVDATGRFRRFASKEARLKRIEGWNTDAFWAYFDMPGDESQIPLKYYESCNTNHICLAEGWAWIIRLPSWEGSPIPNLTRMINYLLDLNAAKTPADQIPSSHELVKMFGLKFRWVVSIGFALRTDVVYPTDLTKYGSTEGERRFNWIVSRYPKLQAIMSQHILISKLYNDTTWFIRKNLSYVSPRVHGDGWVAIGDAVGFTNPLYSPGINVNMGTSVAAAELTSSYIKASTPQEREEVMERYEGFCRGRIEALHRMNELNYSLMRSPRLGPLGPLWQYLAGTGNANWQRMRSFDFSNVSEILMHWNWGAQEIEYVAFANKVLPSLQGRPDEPISTEVEDMILQLSELEVQKALQTGKYKNRWAGLLRWYDDDLRLNANKPDRDVLAKRCGMCGNWRILHGAAKFAVSTRVEVLKPLFVRISQRD</sequence>
<dbReference type="GO" id="GO:0140907">
    <property type="term" value="F:flavin-dependent halogenase activity"/>
    <property type="evidence" value="ECO:0007669"/>
    <property type="project" value="UniProtKB-ARBA"/>
</dbReference>
<evidence type="ECO:0000256" key="1">
    <source>
        <dbReference type="ARBA" id="ARBA00005706"/>
    </source>
</evidence>
<accession>A0A5C3LS45</accession>
<dbReference type="PANTHER" id="PTHR43747:SF5">
    <property type="entry name" value="FAD-BINDING DOMAIN-CONTAINING PROTEIN"/>
    <property type="match status" value="1"/>
</dbReference>
<comment type="similarity">
    <text evidence="1">Belongs to the flavin-dependent halogenase family.</text>
</comment>
<dbReference type="STRING" id="68775.A0A5C3LS45"/>
<dbReference type="InterPro" id="IPR036188">
    <property type="entry name" value="FAD/NAD-bd_sf"/>
</dbReference>
<evidence type="ECO:0000256" key="2">
    <source>
        <dbReference type="ARBA" id="ARBA00023002"/>
    </source>
</evidence>
<dbReference type="Proteomes" id="UP000308652">
    <property type="component" value="Unassembled WGS sequence"/>
</dbReference>
<dbReference type="EMBL" id="ML213621">
    <property type="protein sequence ID" value="TFK35407.1"/>
    <property type="molecule type" value="Genomic_DNA"/>
</dbReference>
<dbReference type="PANTHER" id="PTHR43747">
    <property type="entry name" value="FAD-BINDING PROTEIN"/>
    <property type="match status" value="1"/>
</dbReference>
<dbReference type="GO" id="GO:0004497">
    <property type="term" value="F:monooxygenase activity"/>
    <property type="evidence" value="ECO:0007669"/>
    <property type="project" value="UniProtKB-KW"/>
</dbReference>
<evidence type="ECO:0000256" key="4">
    <source>
        <dbReference type="ARBA" id="ARBA00049364"/>
    </source>
</evidence>
<dbReference type="InterPro" id="IPR050816">
    <property type="entry name" value="Flavin-dep_Halogenase_NPB"/>
</dbReference>
<organism evidence="5 6">
    <name type="scientific">Crucibulum laeve</name>
    <dbReference type="NCBI Taxonomy" id="68775"/>
    <lineage>
        <taxon>Eukaryota</taxon>
        <taxon>Fungi</taxon>
        <taxon>Dikarya</taxon>
        <taxon>Basidiomycota</taxon>
        <taxon>Agaricomycotina</taxon>
        <taxon>Agaricomycetes</taxon>
        <taxon>Agaricomycetidae</taxon>
        <taxon>Agaricales</taxon>
        <taxon>Agaricineae</taxon>
        <taxon>Nidulariaceae</taxon>
        <taxon>Crucibulum</taxon>
    </lineage>
</organism>
<dbReference type="InterPro" id="IPR006905">
    <property type="entry name" value="Flavin_halogenase"/>
</dbReference>
<dbReference type="SUPFAM" id="SSF51905">
    <property type="entry name" value="FAD/NAD(P)-binding domain"/>
    <property type="match status" value="1"/>
</dbReference>
<protein>
    <recommendedName>
        <fullName evidence="7">FAD/NAD(P)-binding domain-containing protein</fullName>
    </recommendedName>
</protein>
<comment type="catalytic activity">
    <reaction evidence="4">
        <text>melleolide F + FADH2 + chloride + O2 = 6'-chloromelleolide F + FAD + 2 H2O + H(+)</text>
        <dbReference type="Rhea" id="RHEA:67160"/>
        <dbReference type="ChEBI" id="CHEBI:15377"/>
        <dbReference type="ChEBI" id="CHEBI:15378"/>
        <dbReference type="ChEBI" id="CHEBI:15379"/>
        <dbReference type="ChEBI" id="CHEBI:17996"/>
        <dbReference type="ChEBI" id="CHEBI:57692"/>
        <dbReference type="ChEBI" id="CHEBI:58307"/>
        <dbReference type="ChEBI" id="CHEBI:167712"/>
        <dbReference type="ChEBI" id="CHEBI:167713"/>
    </reaction>
    <physiologicalReaction direction="left-to-right" evidence="4">
        <dbReference type="Rhea" id="RHEA:67161"/>
    </physiologicalReaction>
</comment>
<dbReference type="OrthoDB" id="5278911at2759"/>
<evidence type="ECO:0000256" key="3">
    <source>
        <dbReference type="ARBA" id="ARBA00023033"/>
    </source>
</evidence>
<dbReference type="Pfam" id="PF04820">
    <property type="entry name" value="Trp_halogenase"/>
    <property type="match status" value="1"/>
</dbReference>
<evidence type="ECO:0008006" key="7">
    <source>
        <dbReference type="Google" id="ProtNLM"/>
    </source>
</evidence>
<gene>
    <name evidence="5" type="ORF">BDQ12DRAFT_759546</name>
</gene>
<keyword evidence="3" id="KW-0503">Monooxygenase</keyword>
<evidence type="ECO:0000313" key="5">
    <source>
        <dbReference type="EMBL" id="TFK35407.1"/>
    </source>
</evidence>
<proteinExistence type="inferred from homology"/>
<reference evidence="5 6" key="1">
    <citation type="journal article" date="2019" name="Nat. Ecol. Evol.">
        <title>Megaphylogeny resolves global patterns of mushroom evolution.</title>
        <authorList>
            <person name="Varga T."/>
            <person name="Krizsan K."/>
            <person name="Foldi C."/>
            <person name="Dima B."/>
            <person name="Sanchez-Garcia M."/>
            <person name="Sanchez-Ramirez S."/>
            <person name="Szollosi G.J."/>
            <person name="Szarkandi J.G."/>
            <person name="Papp V."/>
            <person name="Albert L."/>
            <person name="Andreopoulos W."/>
            <person name="Angelini C."/>
            <person name="Antonin V."/>
            <person name="Barry K.W."/>
            <person name="Bougher N.L."/>
            <person name="Buchanan P."/>
            <person name="Buyck B."/>
            <person name="Bense V."/>
            <person name="Catcheside P."/>
            <person name="Chovatia M."/>
            <person name="Cooper J."/>
            <person name="Damon W."/>
            <person name="Desjardin D."/>
            <person name="Finy P."/>
            <person name="Geml J."/>
            <person name="Haridas S."/>
            <person name="Hughes K."/>
            <person name="Justo A."/>
            <person name="Karasinski D."/>
            <person name="Kautmanova I."/>
            <person name="Kiss B."/>
            <person name="Kocsube S."/>
            <person name="Kotiranta H."/>
            <person name="LaButti K.M."/>
            <person name="Lechner B.E."/>
            <person name="Liimatainen K."/>
            <person name="Lipzen A."/>
            <person name="Lukacs Z."/>
            <person name="Mihaltcheva S."/>
            <person name="Morgado L.N."/>
            <person name="Niskanen T."/>
            <person name="Noordeloos M.E."/>
            <person name="Ohm R.A."/>
            <person name="Ortiz-Santana B."/>
            <person name="Ovrebo C."/>
            <person name="Racz N."/>
            <person name="Riley R."/>
            <person name="Savchenko A."/>
            <person name="Shiryaev A."/>
            <person name="Soop K."/>
            <person name="Spirin V."/>
            <person name="Szebenyi C."/>
            <person name="Tomsovsky M."/>
            <person name="Tulloss R.E."/>
            <person name="Uehling J."/>
            <person name="Grigoriev I.V."/>
            <person name="Vagvolgyi C."/>
            <person name="Papp T."/>
            <person name="Martin F.M."/>
            <person name="Miettinen O."/>
            <person name="Hibbett D.S."/>
            <person name="Nagy L.G."/>
        </authorList>
    </citation>
    <scope>NUCLEOTIDE SEQUENCE [LARGE SCALE GENOMIC DNA]</scope>
    <source>
        <strain evidence="5 6">CBS 166.37</strain>
    </source>
</reference>